<dbReference type="Proteomes" id="UP000749559">
    <property type="component" value="Unassembled WGS sequence"/>
</dbReference>
<comment type="caution">
    <text evidence="2">The sequence shown here is derived from an EMBL/GenBank/DDBJ whole genome shotgun (WGS) entry which is preliminary data.</text>
</comment>
<evidence type="ECO:0000313" key="3">
    <source>
        <dbReference type="Proteomes" id="UP000749559"/>
    </source>
</evidence>
<dbReference type="SUPFAM" id="SSF52540">
    <property type="entry name" value="P-loop containing nucleoside triphosphate hydrolases"/>
    <property type="match status" value="1"/>
</dbReference>
<dbReference type="OrthoDB" id="6076681at2759"/>
<sequence length="830" mass="95446">MSPFYDVFVGLARTGLSGSGKTEIAKRYWAENKQKFEVGWTVHSRTEHDLYNGLKLFQRFRPVDSQLSVMLGEMNEEMKQDIKKEYFIIFDDVTKETQFIIQQNFPSANNIKVIITTELRLYNFKSSDILEVGGFTKKEMSEFLDDLNETSSQKVKLWTEMGHLPCALACAVYDIKKQKTTIEKYLEEVNNVDTNPFVEERTQKALGPDYKSRGFVKAHIMSVRNMMDELRLQNKEGPFKKEDVNGLCLVLKAIAYMDSKAIPVFLLEILLLIIINPRKETRIPSCINQLIDKMSNRCWIGVFCEEKDKPRLLDIHELVQLAARSMKDNDDDSRLKPLENLLKALLCYFTKDTGFMKFHKKNLLLLPHVEKAIDRVNDLRVESELENPVLEQISLTFLEIDLLDRLGHAYSKTGQLELAEERLSRAVDLFVTILETTKDDLLDTREALPLDSYAAMVYDKLKYFNIASPVIGTVLNDTDIEQMKLEVGEREFPNLGSHNQVTKDAYKKLVSLNLAIPEEQFKQIYVTELMSSTLYAYGRLYYYHREKFHQEKNRQQARCLIAALRLAHALGKAIAKGTDINVLHTVLTQRSGLLYLHSEYLDEGGEEKTPQVALGHLYDGKKEYERLLEETSNKRWFQRGILKLMQNDPHHGSICREKLLFICKRILDIETNSSKRSEVEKDGIMCLGALKRNIKNQEHGELKLQRGGDYLLICAEFNVAIKEWQSAINDFTEAEALTIPWKKYARAISGMMKTAHDWLKVNPGDPVASGNFDYARQEVRVFVEKAPQPFKDTIKKRFCTVPGALKLQRSQSAPVSSLEKEPPTPPGLYM</sequence>
<dbReference type="AlphaFoldDB" id="A0A8S4PTX2"/>
<name>A0A8S4PTX2_OWEFU</name>
<protein>
    <recommendedName>
        <fullName evidence="4">NB-ARC domain-containing protein</fullName>
    </recommendedName>
</protein>
<keyword evidence="3" id="KW-1185">Reference proteome</keyword>
<dbReference type="Gene3D" id="3.40.50.300">
    <property type="entry name" value="P-loop containing nucleotide triphosphate hydrolases"/>
    <property type="match status" value="1"/>
</dbReference>
<proteinExistence type="predicted"/>
<evidence type="ECO:0008006" key="4">
    <source>
        <dbReference type="Google" id="ProtNLM"/>
    </source>
</evidence>
<dbReference type="InterPro" id="IPR027417">
    <property type="entry name" value="P-loop_NTPase"/>
</dbReference>
<gene>
    <name evidence="2" type="ORF">OFUS_LOCUS21370</name>
</gene>
<dbReference type="EMBL" id="CAIIXF020000010">
    <property type="protein sequence ID" value="CAH1797026.1"/>
    <property type="molecule type" value="Genomic_DNA"/>
</dbReference>
<accession>A0A8S4PTX2</accession>
<evidence type="ECO:0000313" key="2">
    <source>
        <dbReference type="EMBL" id="CAH1797026.1"/>
    </source>
</evidence>
<organism evidence="2 3">
    <name type="scientific">Owenia fusiformis</name>
    <name type="common">Polychaete worm</name>
    <dbReference type="NCBI Taxonomy" id="6347"/>
    <lineage>
        <taxon>Eukaryota</taxon>
        <taxon>Metazoa</taxon>
        <taxon>Spiralia</taxon>
        <taxon>Lophotrochozoa</taxon>
        <taxon>Annelida</taxon>
        <taxon>Polychaeta</taxon>
        <taxon>Sedentaria</taxon>
        <taxon>Canalipalpata</taxon>
        <taxon>Sabellida</taxon>
        <taxon>Oweniida</taxon>
        <taxon>Oweniidae</taxon>
        <taxon>Owenia</taxon>
    </lineage>
</organism>
<feature type="region of interest" description="Disordered" evidence="1">
    <location>
        <begin position="811"/>
        <end position="830"/>
    </location>
</feature>
<evidence type="ECO:0000256" key="1">
    <source>
        <dbReference type="SAM" id="MobiDB-lite"/>
    </source>
</evidence>
<reference evidence="2" key="1">
    <citation type="submission" date="2022-03" db="EMBL/GenBank/DDBJ databases">
        <authorList>
            <person name="Martin C."/>
        </authorList>
    </citation>
    <scope>NUCLEOTIDE SEQUENCE</scope>
</reference>